<feature type="region of interest" description="Disordered" evidence="1">
    <location>
        <begin position="1"/>
        <end position="21"/>
    </location>
</feature>
<organism evidence="2 3">
    <name type="scientific">Streptomyces asiaticus subsp. ignotus</name>
    <dbReference type="NCBI Taxonomy" id="3098222"/>
    <lineage>
        <taxon>Bacteria</taxon>
        <taxon>Bacillati</taxon>
        <taxon>Actinomycetota</taxon>
        <taxon>Actinomycetes</taxon>
        <taxon>Kitasatosporales</taxon>
        <taxon>Streptomycetaceae</taxon>
        <taxon>Streptomyces</taxon>
        <taxon>Streptomyces violaceusniger group</taxon>
    </lineage>
</organism>
<proteinExistence type="predicted"/>
<reference evidence="2 3" key="1">
    <citation type="submission" date="2023-11" db="EMBL/GenBank/DDBJ databases">
        <title>30 novel species of actinomycetes from the DSMZ collection.</title>
        <authorList>
            <person name="Nouioui I."/>
        </authorList>
    </citation>
    <scope>NUCLEOTIDE SEQUENCE [LARGE SCALE GENOMIC DNA]</scope>
    <source>
        <strain evidence="2 3">DSM 41524</strain>
    </source>
</reference>
<name>A0ABU7Q274_9ACTN</name>
<accession>A0ABU7Q274</accession>
<evidence type="ECO:0000256" key="1">
    <source>
        <dbReference type="SAM" id="MobiDB-lite"/>
    </source>
</evidence>
<protein>
    <submittedName>
        <fullName evidence="2">Uncharacterized protein</fullName>
    </submittedName>
</protein>
<dbReference type="EMBL" id="JAZBJO010000018">
    <property type="protein sequence ID" value="MEE4595470.1"/>
    <property type="molecule type" value="Genomic_DNA"/>
</dbReference>
<dbReference type="Proteomes" id="UP001354709">
    <property type="component" value="Unassembled WGS sequence"/>
</dbReference>
<evidence type="ECO:0000313" key="2">
    <source>
        <dbReference type="EMBL" id="MEE4595470.1"/>
    </source>
</evidence>
<dbReference type="RefSeq" id="WP_330811603.1">
    <property type="nucleotide sequence ID" value="NZ_JAZBJO010000018.1"/>
</dbReference>
<gene>
    <name evidence="2" type="ORF">V2J94_26905</name>
</gene>
<keyword evidence="3" id="KW-1185">Reference proteome</keyword>
<sequence length="119" mass="12620">MDLQSEGFEHPAAHGVGESRDLAPSGWQCVDEREVLLDGCLLPVAGDLRFLGLDLIIELGDPCLNPLDEPAVGVIGEFEGVELALTPLFEVYQGTAEGFVSFCVLASFVRVGLGKCGSQ</sequence>
<evidence type="ECO:0000313" key="3">
    <source>
        <dbReference type="Proteomes" id="UP001354709"/>
    </source>
</evidence>
<feature type="compositionally biased region" description="Basic and acidic residues" evidence="1">
    <location>
        <begin position="7"/>
        <end position="21"/>
    </location>
</feature>
<comment type="caution">
    <text evidence="2">The sequence shown here is derived from an EMBL/GenBank/DDBJ whole genome shotgun (WGS) entry which is preliminary data.</text>
</comment>